<dbReference type="InterPro" id="IPR017853">
    <property type="entry name" value="GH"/>
</dbReference>
<evidence type="ECO:0000313" key="1">
    <source>
        <dbReference type="EMBL" id="RAK00275.1"/>
    </source>
</evidence>
<dbReference type="EMBL" id="QLMC01000002">
    <property type="protein sequence ID" value="RAK00275.1"/>
    <property type="molecule type" value="Genomic_DNA"/>
</dbReference>
<dbReference type="AlphaFoldDB" id="A0A327X3W6"/>
<evidence type="ECO:0000313" key="2">
    <source>
        <dbReference type="Proteomes" id="UP000248790"/>
    </source>
</evidence>
<sequence>MDVLPHQRLVVPDPSVSNPFRSFWMAGYECTDKLNAWGNRVDFLYTTGHLQCLDDDYQDLEPFGIRTVREGIRWSQVEKRPYQYDWHVVQHMMERGRANGIQQVWDLCHFGFPDDLTPLHPLFARRFAALCRSFVQFYRSINPDSTLIVTPINEVSFLSWLGGDARGTSPYCVGQGWEVKYGLMRAYIEGVAALREIDPSVRILTTEPLVNMVPPMNATAEQIGQAALAHNDQYQATDMLCGRMCPELGGRPEYLDMVGLNFYYNNQWIVGSGAFLPWVNDSLDPRWRPLRDLFMQVYNRYQRPIVLSETSHPGEDRPFWIRFVARESAAVLKQGVPLWGICLYPIIDRPDWDHLTPWHRSGLWDAEVDANGLVSQQPPRRVLYQPYADALRDAQALIANTNAQPAISQFRL</sequence>
<dbReference type="Gene3D" id="3.20.20.80">
    <property type="entry name" value="Glycosidases"/>
    <property type="match status" value="1"/>
</dbReference>
<accession>A0A327X3W6</accession>
<evidence type="ECO:0008006" key="3">
    <source>
        <dbReference type="Google" id="ProtNLM"/>
    </source>
</evidence>
<gene>
    <name evidence="1" type="ORF">LX87_01975</name>
</gene>
<keyword evidence="2" id="KW-1185">Reference proteome</keyword>
<comment type="caution">
    <text evidence="1">The sequence shown here is derived from an EMBL/GenBank/DDBJ whole genome shotgun (WGS) entry which is preliminary data.</text>
</comment>
<reference evidence="1 2" key="1">
    <citation type="submission" date="2018-06" db="EMBL/GenBank/DDBJ databases">
        <title>Genomic Encyclopedia of Archaeal and Bacterial Type Strains, Phase II (KMG-II): from individual species to whole genera.</title>
        <authorList>
            <person name="Goeker M."/>
        </authorList>
    </citation>
    <scope>NUCLEOTIDE SEQUENCE [LARGE SCALE GENOMIC DNA]</scope>
    <source>
        <strain evidence="1 2">DSM 21851</strain>
    </source>
</reference>
<dbReference type="OrthoDB" id="9816564at2"/>
<proteinExistence type="predicted"/>
<protein>
    <recommendedName>
        <fullName evidence="3">Beta-glucosidase/6-phospho-beta-glucosidase/beta-galactosidase</fullName>
    </recommendedName>
</protein>
<name>A0A327X3W6_LARAB</name>
<organism evidence="1 2">
    <name type="scientific">Larkinella arboricola</name>
    <dbReference type="NCBI Taxonomy" id="643671"/>
    <lineage>
        <taxon>Bacteria</taxon>
        <taxon>Pseudomonadati</taxon>
        <taxon>Bacteroidota</taxon>
        <taxon>Cytophagia</taxon>
        <taxon>Cytophagales</taxon>
        <taxon>Spirosomataceae</taxon>
        <taxon>Larkinella</taxon>
    </lineage>
</organism>
<dbReference type="SUPFAM" id="SSF51445">
    <property type="entry name" value="(Trans)glycosidases"/>
    <property type="match status" value="1"/>
</dbReference>
<dbReference type="Proteomes" id="UP000248790">
    <property type="component" value="Unassembled WGS sequence"/>
</dbReference>